<reference evidence="8" key="1">
    <citation type="submission" date="2020-07" db="EMBL/GenBank/DDBJ databases">
        <title>Genomic analysis of a strain of Sedimentibacter Hydroxybenzoicus DSM7310.</title>
        <authorList>
            <person name="Ma S."/>
        </authorList>
    </citation>
    <scope>NUCLEOTIDE SEQUENCE</scope>
    <source>
        <strain evidence="8">DSM 7310</strain>
    </source>
</reference>
<keyword evidence="5 7" id="KW-0472">Membrane</keyword>
<dbReference type="RefSeq" id="WP_179237770.1">
    <property type="nucleotide sequence ID" value="NZ_JACBNQ010000007.1"/>
</dbReference>
<sequence length="190" mass="21076">MNFPRIGMRNIKTSTSVFLCLLLFELLNRENALMACIAAVICMQNTIVDSFRKGTERIIGTIIGGIAGAFVLFLISTFGYENILIFIIPIGVIILIEICVSLGLKNSVVICCVVYLVLLTSANHVEGYILYTINRILDTSVGIVIALLINKYMNIPDSIKYKLKLSRKSDEDDVTKGVPDENNDDETNYS</sequence>
<evidence type="ECO:0000313" key="8">
    <source>
        <dbReference type="EMBL" id="NYB74078.1"/>
    </source>
</evidence>
<proteinExistence type="predicted"/>
<keyword evidence="9" id="KW-1185">Reference proteome</keyword>
<dbReference type="InterPro" id="IPR010343">
    <property type="entry name" value="ArAE_1"/>
</dbReference>
<organism evidence="8 9">
    <name type="scientific">Sedimentibacter hydroxybenzoicus DSM 7310</name>
    <dbReference type="NCBI Taxonomy" id="1123245"/>
    <lineage>
        <taxon>Bacteria</taxon>
        <taxon>Bacillati</taxon>
        <taxon>Bacillota</taxon>
        <taxon>Tissierellia</taxon>
        <taxon>Sedimentibacter</taxon>
    </lineage>
</organism>
<feature type="compositionally biased region" description="Acidic residues" evidence="6">
    <location>
        <begin position="181"/>
        <end position="190"/>
    </location>
</feature>
<feature type="transmembrane region" description="Helical" evidence="7">
    <location>
        <begin position="83"/>
        <end position="116"/>
    </location>
</feature>
<evidence type="ECO:0000256" key="6">
    <source>
        <dbReference type="SAM" id="MobiDB-lite"/>
    </source>
</evidence>
<protein>
    <submittedName>
        <fullName evidence="8">FUSC family protein</fullName>
    </submittedName>
</protein>
<accession>A0A974GW53</accession>
<keyword evidence="2" id="KW-1003">Cell membrane</keyword>
<dbReference type="EMBL" id="JACBNQ010000007">
    <property type="protein sequence ID" value="NYB74078.1"/>
    <property type="molecule type" value="Genomic_DNA"/>
</dbReference>
<keyword evidence="4 7" id="KW-1133">Transmembrane helix</keyword>
<name>A0A974GW53_SEDHY</name>
<comment type="caution">
    <text evidence="8">The sequence shown here is derived from an EMBL/GenBank/DDBJ whole genome shotgun (WGS) entry which is preliminary data.</text>
</comment>
<evidence type="ECO:0000256" key="2">
    <source>
        <dbReference type="ARBA" id="ARBA00022475"/>
    </source>
</evidence>
<dbReference type="AlphaFoldDB" id="A0A974GW53"/>
<evidence type="ECO:0000256" key="5">
    <source>
        <dbReference type="ARBA" id="ARBA00023136"/>
    </source>
</evidence>
<dbReference type="InterPro" id="IPR052984">
    <property type="entry name" value="UPF0421"/>
</dbReference>
<gene>
    <name evidence="8" type="ORF">HZF24_07975</name>
</gene>
<evidence type="ECO:0000256" key="7">
    <source>
        <dbReference type="SAM" id="Phobius"/>
    </source>
</evidence>
<comment type="subcellular location">
    <subcellularLocation>
        <location evidence="1">Cell membrane</location>
        <topology evidence="1">Multi-pass membrane protein</topology>
    </subcellularLocation>
</comment>
<evidence type="ECO:0000256" key="4">
    <source>
        <dbReference type="ARBA" id="ARBA00022989"/>
    </source>
</evidence>
<dbReference type="Pfam" id="PF06081">
    <property type="entry name" value="ArAE_1"/>
    <property type="match status" value="1"/>
</dbReference>
<evidence type="ECO:0000313" key="9">
    <source>
        <dbReference type="Proteomes" id="UP000611629"/>
    </source>
</evidence>
<dbReference type="PANTHER" id="PTHR40064:SF1">
    <property type="entry name" value="MEMBRANE PROTEIN"/>
    <property type="match status" value="1"/>
</dbReference>
<feature type="transmembrane region" description="Helical" evidence="7">
    <location>
        <begin position="58"/>
        <end position="76"/>
    </location>
</feature>
<feature type="transmembrane region" description="Helical" evidence="7">
    <location>
        <begin position="128"/>
        <end position="149"/>
    </location>
</feature>
<evidence type="ECO:0000256" key="3">
    <source>
        <dbReference type="ARBA" id="ARBA00022692"/>
    </source>
</evidence>
<dbReference type="Proteomes" id="UP000611629">
    <property type="component" value="Unassembled WGS sequence"/>
</dbReference>
<keyword evidence="3 7" id="KW-0812">Transmembrane</keyword>
<dbReference type="PANTHER" id="PTHR40064">
    <property type="entry name" value="MEMBRANE PROTEIN-RELATED"/>
    <property type="match status" value="1"/>
</dbReference>
<feature type="compositionally biased region" description="Basic and acidic residues" evidence="6">
    <location>
        <begin position="167"/>
        <end position="179"/>
    </location>
</feature>
<feature type="region of interest" description="Disordered" evidence="6">
    <location>
        <begin position="167"/>
        <end position="190"/>
    </location>
</feature>
<evidence type="ECO:0000256" key="1">
    <source>
        <dbReference type="ARBA" id="ARBA00004651"/>
    </source>
</evidence>
<dbReference type="GO" id="GO:0005886">
    <property type="term" value="C:plasma membrane"/>
    <property type="evidence" value="ECO:0007669"/>
    <property type="project" value="UniProtKB-SubCell"/>
</dbReference>